<organism evidence="2 3">
    <name type="scientific">Theobroma cacao</name>
    <name type="common">Cacao</name>
    <name type="synonym">Cocoa</name>
    <dbReference type="NCBI Taxonomy" id="3641"/>
    <lineage>
        <taxon>Eukaryota</taxon>
        <taxon>Viridiplantae</taxon>
        <taxon>Streptophyta</taxon>
        <taxon>Embryophyta</taxon>
        <taxon>Tracheophyta</taxon>
        <taxon>Spermatophyta</taxon>
        <taxon>Magnoliopsida</taxon>
        <taxon>eudicotyledons</taxon>
        <taxon>Gunneridae</taxon>
        <taxon>Pentapetalae</taxon>
        <taxon>rosids</taxon>
        <taxon>malvids</taxon>
        <taxon>Malvales</taxon>
        <taxon>Malvaceae</taxon>
        <taxon>Byttnerioideae</taxon>
        <taxon>Theobroma</taxon>
    </lineage>
</organism>
<proteinExistence type="predicted"/>
<accession>A0A061ES11</accession>
<name>A0A061ES11_THECC</name>
<dbReference type="AlphaFoldDB" id="A0A061ES11"/>
<evidence type="ECO:0000313" key="3">
    <source>
        <dbReference type="Proteomes" id="UP000026915"/>
    </source>
</evidence>
<evidence type="ECO:0000313" key="2">
    <source>
        <dbReference type="EMBL" id="EOY05099.1"/>
    </source>
</evidence>
<gene>
    <name evidence="2" type="ORF">TCM_020194</name>
</gene>
<dbReference type="InParanoid" id="A0A061ES11"/>
<dbReference type="Proteomes" id="UP000026915">
    <property type="component" value="Chromosome 4"/>
</dbReference>
<reference evidence="2 3" key="1">
    <citation type="journal article" date="2013" name="Genome Biol.">
        <title>The genome sequence of the most widely cultivated cacao type and its use to identify candidate genes regulating pod color.</title>
        <authorList>
            <person name="Motamayor J.C."/>
            <person name="Mockaitis K."/>
            <person name="Schmutz J."/>
            <person name="Haiminen N."/>
            <person name="Iii D.L."/>
            <person name="Cornejo O."/>
            <person name="Findley S.D."/>
            <person name="Zheng P."/>
            <person name="Utro F."/>
            <person name="Royaert S."/>
            <person name="Saski C."/>
            <person name="Jenkins J."/>
            <person name="Podicheti R."/>
            <person name="Zhao M."/>
            <person name="Scheffler B.E."/>
            <person name="Stack J.C."/>
            <person name="Feltus F.A."/>
            <person name="Mustiga G.M."/>
            <person name="Amores F."/>
            <person name="Phillips W."/>
            <person name="Marelli J.P."/>
            <person name="May G.D."/>
            <person name="Shapiro H."/>
            <person name="Ma J."/>
            <person name="Bustamante C.D."/>
            <person name="Schnell R.J."/>
            <person name="Main D."/>
            <person name="Gilbert D."/>
            <person name="Parida L."/>
            <person name="Kuhn D.N."/>
        </authorList>
    </citation>
    <scope>NUCLEOTIDE SEQUENCE [LARGE SCALE GENOMIC DNA]</scope>
    <source>
        <strain evidence="3">cv. Matina 1-6</strain>
    </source>
</reference>
<dbReference type="Gramene" id="EOY05099">
    <property type="protein sequence ID" value="EOY05099"/>
    <property type="gene ID" value="TCM_020194"/>
</dbReference>
<keyword evidence="3" id="KW-1185">Reference proteome</keyword>
<protein>
    <submittedName>
        <fullName evidence="2">Uncharacterized protein</fullName>
    </submittedName>
</protein>
<feature type="region of interest" description="Disordered" evidence="1">
    <location>
        <begin position="1"/>
        <end position="22"/>
    </location>
</feature>
<sequence length="345" mass="38658">MIGAGDHGVGNSAEGDEIPGRRSIERAIEERLAMNIKGNTVAESRAFEFKVVARHGLDDSIRKLEHGKTTQLKELLNSNNVGLDSMATEGELKVANEQRKDPQGGEEELEINIHEGYHVDCVGETGEGADSVAGNRVQILQKSPEYRTPRDLKVLQNYDAYETSVQSATAVDNNHVRNFCLDGTAHRPSTEEATTLAAEKLNLEKQDTELEAYILDKLSALQPSFRTLLEPSVVGTSSTVGSSQNYKTGQEAGKSKWKKKIEDIVAKVKRNSGSKKHLQSPLENVLYEADVKGILKVRWDEERRKSQVKQRTRWPRACICCLQRNSTGRNMEEWKFQLEEYSSDW</sequence>
<evidence type="ECO:0000256" key="1">
    <source>
        <dbReference type="SAM" id="MobiDB-lite"/>
    </source>
</evidence>
<dbReference type="HOGENOM" id="CLU_805137_0_0_1"/>
<dbReference type="EMBL" id="CM001882">
    <property type="protein sequence ID" value="EOY05099.1"/>
    <property type="molecule type" value="Genomic_DNA"/>
</dbReference>